<reference evidence="6 8" key="3">
    <citation type="submission" date="2017-07" db="EMBL/GenBank/DDBJ databases">
        <title>Prevalence of linear plasmids in Cutibacterium (Propionibacterium) acnes isolates obtained from prostatic tissue.</title>
        <authorList>
            <person name="Davidsson S."/>
            <person name="Carlsson J."/>
            <person name="Molling P."/>
            <person name="Andren O."/>
            <person name="Andersson S.-O."/>
            <person name="Brzuszkiewicz E."/>
            <person name="Poehlein A."/>
            <person name="Al-Zeer M."/>
            <person name="Brinkmann V."/>
            <person name="Scavenius C."/>
            <person name="Nazipi S."/>
            <person name="Soderquist B."/>
            <person name="Bruggemann H."/>
        </authorList>
    </citation>
    <scope>NUCLEOTIDE SEQUENCE [LARGE SCALE GENOMIC DNA]</scope>
    <source>
        <strain evidence="6 8">DSM 753</strain>
    </source>
</reference>
<dbReference type="OrthoDB" id="2026446at2"/>
<evidence type="ECO:0000313" key="6">
    <source>
        <dbReference type="EMBL" id="PEQ24126.1"/>
    </source>
</evidence>
<dbReference type="Pfam" id="PF13407">
    <property type="entry name" value="Peripla_BP_4"/>
    <property type="match status" value="1"/>
</dbReference>
<name>A7VPY0_9FIRM</name>
<reference evidence="5 7" key="1">
    <citation type="submission" date="2007-08" db="EMBL/GenBank/DDBJ databases">
        <title>Draft genome sequence of Clostridium leptum (DSM 753).</title>
        <authorList>
            <person name="Sudarsanam P."/>
            <person name="Ley R."/>
            <person name="Guruge J."/>
            <person name="Turnbaugh P.J."/>
            <person name="Mahowald M."/>
            <person name="Liep D."/>
            <person name="Gordon J."/>
        </authorList>
    </citation>
    <scope>NUCLEOTIDE SEQUENCE [LARGE SCALE GENOMIC DNA]</scope>
    <source>
        <strain evidence="5 7">DSM 753</strain>
    </source>
</reference>
<proteinExistence type="predicted"/>
<reference evidence="5 7" key="2">
    <citation type="submission" date="2007-08" db="EMBL/GenBank/DDBJ databases">
        <authorList>
            <person name="Fulton L."/>
            <person name="Clifton S."/>
            <person name="Fulton B."/>
            <person name="Xu J."/>
            <person name="Minx P."/>
            <person name="Pepin K.H."/>
            <person name="Johnson M."/>
            <person name="Thiruvilangam P."/>
            <person name="Bhonagiri V."/>
            <person name="Nash W.E."/>
            <person name="Wang C."/>
            <person name="Mardis E.R."/>
            <person name="Wilson R.K."/>
        </authorList>
    </citation>
    <scope>NUCLEOTIDE SEQUENCE [LARGE SCALE GENOMIC DNA]</scope>
    <source>
        <strain evidence="5 7">DSM 753</strain>
    </source>
</reference>
<evidence type="ECO:0000259" key="4">
    <source>
        <dbReference type="PROSITE" id="PS50932"/>
    </source>
</evidence>
<dbReference type="GO" id="GO:0003700">
    <property type="term" value="F:DNA-binding transcription factor activity"/>
    <property type="evidence" value="ECO:0007669"/>
    <property type="project" value="TreeGrafter"/>
</dbReference>
<dbReference type="PANTHER" id="PTHR30146:SF109">
    <property type="entry name" value="HTH-TYPE TRANSCRIPTIONAL REGULATOR GALS"/>
    <property type="match status" value="1"/>
</dbReference>
<keyword evidence="1" id="KW-0805">Transcription regulation</keyword>
<sequence>MATKRVTVKDIANQLNISVGTVSKALSGKPGISADMRDKIFRTSEAMGYNVNRLAQSLARKPIRIAIVYPLAWEQYYGDIIRGMNDALESLRDYNVSGEFIQFTSLYSTDELFQISDKLIQKEVEAVILCPASVTACKPCLQKLKAHNIPVFLVGNDFDPEDRVGCVRVNAQMAGRLASEILCYITPAESNLVIFIGDLSILEHREKVDGFKNELLKDHYLLQTYETHDEPEVAALLTKKALREIPNIQGIYIATGNSLTICDVLKEEKVDHKIKVIATDLYDTMIPYIQNRTINAIIYQHPGEQGRKAIMQCYRYIIDRSIDTSQVLINPRAVFRSNL</sequence>
<dbReference type="SUPFAM" id="SSF47413">
    <property type="entry name" value="lambda repressor-like DNA-binding domains"/>
    <property type="match status" value="1"/>
</dbReference>
<dbReference type="HOGENOM" id="CLU_037628_0_1_9"/>
<dbReference type="Gene3D" id="3.40.50.2300">
    <property type="match status" value="2"/>
</dbReference>
<keyword evidence="3" id="KW-0804">Transcription</keyword>
<dbReference type="eggNOG" id="COG1879">
    <property type="taxonomic scope" value="Bacteria"/>
</dbReference>
<dbReference type="Proteomes" id="UP000220611">
    <property type="component" value="Unassembled WGS sequence"/>
</dbReference>
<dbReference type="CDD" id="cd01392">
    <property type="entry name" value="HTH_LacI"/>
    <property type="match status" value="1"/>
</dbReference>
<evidence type="ECO:0000313" key="7">
    <source>
        <dbReference type="Proteomes" id="UP000003490"/>
    </source>
</evidence>
<organism evidence="5 7">
    <name type="scientific">[Clostridium] leptum DSM 753</name>
    <dbReference type="NCBI Taxonomy" id="428125"/>
    <lineage>
        <taxon>Bacteria</taxon>
        <taxon>Bacillati</taxon>
        <taxon>Bacillota</taxon>
        <taxon>Clostridia</taxon>
        <taxon>Eubacteriales</taxon>
        <taxon>Oscillospiraceae</taxon>
        <taxon>Oscillospiraceae incertae sedis</taxon>
    </lineage>
</organism>
<keyword evidence="2" id="KW-0238">DNA-binding</keyword>
<gene>
    <name evidence="6" type="ORF">CH238_09555</name>
    <name evidence="5" type="ORF">CLOLEP_00607</name>
</gene>
<evidence type="ECO:0000256" key="2">
    <source>
        <dbReference type="ARBA" id="ARBA00023125"/>
    </source>
</evidence>
<dbReference type="SMART" id="SM00354">
    <property type="entry name" value="HTH_LACI"/>
    <property type="match status" value="1"/>
</dbReference>
<evidence type="ECO:0000256" key="1">
    <source>
        <dbReference type="ARBA" id="ARBA00023015"/>
    </source>
</evidence>
<dbReference type="PANTHER" id="PTHR30146">
    <property type="entry name" value="LACI-RELATED TRANSCRIPTIONAL REPRESSOR"/>
    <property type="match status" value="1"/>
</dbReference>
<dbReference type="Proteomes" id="UP000003490">
    <property type="component" value="Unassembled WGS sequence"/>
</dbReference>
<dbReference type="AlphaFoldDB" id="A7VPY0"/>
<evidence type="ECO:0000313" key="5">
    <source>
        <dbReference type="EMBL" id="EDO62485.1"/>
    </source>
</evidence>
<evidence type="ECO:0000256" key="3">
    <source>
        <dbReference type="ARBA" id="ARBA00023163"/>
    </source>
</evidence>
<dbReference type="InterPro" id="IPR028082">
    <property type="entry name" value="Peripla_BP_I"/>
</dbReference>
<accession>A7VPY0</accession>
<dbReference type="InterPro" id="IPR025997">
    <property type="entry name" value="SBP_2_dom"/>
</dbReference>
<dbReference type="InterPro" id="IPR010982">
    <property type="entry name" value="Lambda_DNA-bd_dom_sf"/>
</dbReference>
<dbReference type="GO" id="GO:0000976">
    <property type="term" value="F:transcription cis-regulatory region binding"/>
    <property type="evidence" value="ECO:0007669"/>
    <property type="project" value="TreeGrafter"/>
</dbReference>
<evidence type="ECO:0000313" key="8">
    <source>
        <dbReference type="Proteomes" id="UP000220611"/>
    </source>
</evidence>
<protein>
    <submittedName>
        <fullName evidence="5">Transcriptional regulator, LacI family</fullName>
    </submittedName>
</protein>
<comment type="caution">
    <text evidence="5">The sequence shown here is derived from an EMBL/GenBank/DDBJ whole genome shotgun (WGS) entry which is preliminary data.</text>
</comment>
<dbReference type="Pfam" id="PF00356">
    <property type="entry name" value="LacI"/>
    <property type="match status" value="1"/>
</dbReference>
<dbReference type="EMBL" id="ABCB02000014">
    <property type="protein sequence ID" value="EDO62485.1"/>
    <property type="molecule type" value="Genomic_DNA"/>
</dbReference>
<dbReference type="SUPFAM" id="SSF53822">
    <property type="entry name" value="Periplasmic binding protein-like I"/>
    <property type="match status" value="1"/>
</dbReference>
<dbReference type="Gene3D" id="1.10.260.40">
    <property type="entry name" value="lambda repressor-like DNA-binding domains"/>
    <property type="match status" value="1"/>
</dbReference>
<dbReference type="EMBL" id="NOXF01000007">
    <property type="protein sequence ID" value="PEQ24126.1"/>
    <property type="molecule type" value="Genomic_DNA"/>
</dbReference>
<dbReference type="PROSITE" id="PS50932">
    <property type="entry name" value="HTH_LACI_2"/>
    <property type="match status" value="1"/>
</dbReference>
<feature type="domain" description="HTH lacI-type" evidence="4">
    <location>
        <begin position="6"/>
        <end position="60"/>
    </location>
</feature>
<keyword evidence="8" id="KW-1185">Reference proteome</keyword>
<dbReference type="InterPro" id="IPR000843">
    <property type="entry name" value="HTH_LacI"/>
</dbReference>